<keyword evidence="1" id="KW-0808">Transferase</keyword>
<name>A0A3B3QRL4_9TELE</name>
<organism evidence="3 4">
    <name type="scientific">Paramormyrops kingsleyae</name>
    <dbReference type="NCBI Taxonomy" id="1676925"/>
    <lineage>
        <taxon>Eukaryota</taxon>
        <taxon>Metazoa</taxon>
        <taxon>Chordata</taxon>
        <taxon>Craniata</taxon>
        <taxon>Vertebrata</taxon>
        <taxon>Euteleostomi</taxon>
        <taxon>Actinopterygii</taxon>
        <taxon>Neopterygii</taxon>
        <taxon>Teleostei</taxon>
        <taxon>Osteoglossocephala</taxon>
        <taxon>Osteoglossomorpha</taxon>
        <taxon>Osteoglossiformes</taxon>
        <taxon>Mormyridae</taxon>
        <taxon>Paramormyrops</taxon>
    </lineage>
</organism>
<sequence length="406" mass="47815">MRPGYKFAHVLPLKTQLFPFWFWRVSSPRPYRKVLSAYSHSCQRRYTHLWARLRRQWRMLGLFEIDPQHKYYSLTCVMKEGLSAAVQDAIDRPPPMKDFNMEVTQTHQGFQMQTFAGPVFSCLRRSLGIGEREFQQALSPQGCYLQFISNSKSKAKFFLTNDKRFFLKTQSKQEVRLLLSNLRNYMKHLESYPHSVLVRFLGVHSVTPDNGRYLKYFIVMQSVFHPDDRIIARYDIKGCEVNRWTDPALEKSQRVMVLKDKNFEGNFINLGHQSSWLVRQVEIDTAFLRRMDVMDYSLLLACQPLQPDERGCSLAVSVSAGADPELQEFWAQHRRLLPDFKNPLHVIDGPELRYFVGIVDIVTVYNFWRRLGCLWKSLRYPGKTFCTVSPSAYSRRLCQWVREHTK</sequence>
<dbReference type="Pfam" id="PF01504">
    <property type="entry name" value="PIP5K"/>
    <property type="match status" value="1"/>
</dbReference>
<keyword evidence="1" id="KW-0547">Nucleotide-binding</keyword>
<dbReference type="GO" id="GO:0046854">
    <property type="term" value="P:phosphatidylinositol phosphate biosynthetic process"/>
    <property type="evidence" value="ECO:0007669"/>
    <property type="project" value="TreeGrafter"/>
</dbReference>
<dbReference type="PANTHER" id="PTHR23086:SF46">
    <property type="entry name" value="PHOSPHATIDYLINOSITOL 4-PHOSPHATE 5-KINASE-LIKE PROTEIN 1"/>
    <property type="match status" value="1"/>
</dbReference>
<evidence type="ECO:0000313" key="3">
    <source>
        <dbReference type="Ensembl" id="ENSPKIP00000008245.1"/>
    </source>
</evidence>
<dbReference type="CDD" id="cd17304">
    <property type="entry name" value="PIPKc_PIP5KL1"/>
    <property type="match status" value="1"/>
</dbReference>
<dbReference type="AlphaFoldDB" id="A0A3B3QRL4"/>
<dbReference type="GO" id="GO:0005886">
    <property type="term" value="C:plasma membrane"/>
    <property type="evidence" value="ECO:0007669"/>
    <property type="project" value="TreeGrafter"/>
</dbReference>
<accession>A0A3B3QRL4</accession>
<evidence type="ECO:0000313" key="4">
    <source>
        <dbReference type="Proteomes" id="UP000261540"/>
    </source>
</evidence>
<dbReference type="InterPro" id="IPR023610">
    <property type="entry name" value="PInositol-4/5-P-5/4-kinase"/>
</dbReference>
<dbReference type="Ensembl" id="ENSPKIT00000032319.1">
    <property type="protein sequence ID" value="ENSPKIP00000008245.1"/>
    <property type="gene ID" value="ENSPKIG00000023810.1"/>
</dbReference>
<dbReference type="Gene3D" id="3.30.800.10">
    <property type="entry name" value="Phosphatidylinositol Phosphate Kinase II Beta"/>
    <property type="match status" value="1"/>
</dbReference>
<dbReference type="SMART" id="SM00330">
    <property type="entry name" value="PIPKc"/>
    <property type="match status" value="1"/>
</dbReference>
<dbReference type="InterPro" id="IPR027484">
    <property type="entry name" value="PInositol-4-P-5-kinase_N"/>
</dbReference>
<dbReference type="Gene3D" id="3.30.810.10">
    <property type="entry name" value="2-Layer Sandwich"/>
    <property type="match status" value="1"/>
</dbReference>
<protein>
    <submittedName>
        <fullName evidence="3">Phosphatidylinositol-4-phosphate 5-kinase like 1</fullName>
    </submittedName>
</protein>
<proteinExistence type="predicted"/>
<keyword evidence="1" id="KW-0067">ATP-binding</keyword>
<dbReference type="STRING" id="1676925.ENSPKIP00000008245"/>
<dbReference type="InterPro" id="IPR027483">
    <property type="entry name" value="PInositol-4-P-4/5-kinase_C_sf"/>
</dbReference>
<keyword evidence="1" id="KW-0418">Kinase</keyword>
<evidence type="ECO:0000256" key="1">
    <source>
        <dbReference type="PROSITE-ProRule" id="PRU00781"/>
    </source>
</evidence>
<dbReference type="Proteomes" id="UP000261540">
    <property type="component" value="Unplaced"/>
</dbReference>
<dbReference type="GO" id="GO:0016308">
    <property type="term" value="F:1-phosphatidylinositol-4-phosphate 5-kinase activity"/>
    <property type="evidence" value="ECO:0007669"/>
    <property type="project" value="TreeGrafter"/>
</dbReference>
<reference evidence="3" key="2">
    <citation type="submission" date="2025-09" db="UniProtKB">
        <authorList>
            <consortium name="Ensembl"/>
        </authorList>
    </citation>
    <scope>IDENTIFICATION</scope>
</reference>
<dbReference type="SUPFAM" id="SSF56104">
    <property type="entry name" value="SAICAR synthase-like"/>
    <property type="match status" value="1"/>
</dbReference>
<dbReference type="PANTHER" id="PTHR23086">
    <property type="entry name" value="PHOSPHATIDYLINOSITOL-4-PHOSPHATE 5-KINASE"/>
    <property type="match status" value="1"/>
</dbReference>
<dbReference type="PROSITE" id="PS51455">
    <property type="entry name" value="PIPK"/>
    <property type="match status" value="1"/>
</dbReference>
<keyword evidence="4" id="KW-1185">Reference proteome</keyword>
<feature type="domain" description="PIPK" evidence="2">
    <location>
        <begin position="41"/>
        <end position="405"/>
    </location>
</feature>
<dbReference type="GO" id="GO:0005524">
    <property type="term" value="F:ATP binding"/>
    <property type="evidence" value="ECO:0007669"/>
    <property type="project" value="UniProtKB-UniRule"/>
</dbReference>
<dbReference type="InterPro" id="IPR002498">
    <property type="entry name" value="PInositol-4-P-4/5-kinase_core"/>
</dbReference>
<dbReference type="GeneTree" id="ENSGT00940000158633"/>
<evidence type="ECO:0000259" key="2">
    <source>
        <dbReference type="PROSITE" id="PS51455"/>
    </source>
</evidence>
<reference evidence="3" key="1">
    <citation type="submission" date="2025-08" db="UniProtKB">
        <authorList>
            <consortium name="Ensembl"/>
        </authorList>
    </citation>
    <scope>IDENTIFICATION</scope>
</reference>